<feature type="region of interest" description="Disordered" evidence="1">
    <location>
        <begin position="72"/>
        <end position="91"/>
    </location>
</feature>
<feature type="chain" id="PRO_5040242110" description="Secreted protein" evidence="3">
    <location>
        <begin position="29"/>
        <end position="202"/>
    </location>
</feature>
<dbReference type="EMBL" id="JAPMKU010000003">
    <property type="protein sequence ID" value="MCX7468650.1"/>
    <property type="molecule type" value="Genomic_DNA"/>
</dbReference>
<feature type="region of interest" description="Disordered" evidence="1">
    <location>
        <begin position="36"/>
        <end position="64"/>
    </location>
</feature>
<dbReference type="AlphaFoldDB" id="A0A9Q4GLS6"/>
<evidence type="ECO:0008006" key="6">
    <source>
        <dbReference type="Google" id="ProtNLM"/>
    </source>
</evidence>
<dbReference type="Proteomes" id="UP001071478">
    <property type="component" value="Unassembled WGS sequence"/>
</dbReference>
<keyword evidence="3" id="KW-0732">Signal</keyword>
<reference evidence="4" key="1">
    <citation type="submission" date="2022-11" db="EMBL/GenBank/DDBJ databases">
        <title>Corynebacterium sp. isolated from Penguins.</title>
        <authorList>
            <person name="Sedlar K."/>
            <person name="Svec P."/>
        </authorList>
    </citation>
    <scope>NUCLEOTIDE SEQUENCE</scope>
    <source>
        <strain evidence="4">P7374</strain>
    </source>
</reference>
<dbReference type="RefSeq" id="WP_200251523.1">
    <property type="nucleotide sequence ID" value="NZ_JAENIQ020000003.1"/>
</dbReference>
<keyword evidence="2" id="KW-0472">Membrane</keyword>
<feature type="region of interest" description="Disordered" evidence="1">
    <location>
        <begin position="97"/>
        <end position="165"/>
    </location>
</feature>
<comment type="caution">
    <text evidence="4">The sequence shown here is derived from an EMBL/GenBank/DDBJ whole genome shotgun (WGS) entry which is preliminary data.</text>
</comment>
<evidence type="ECO:0000256" key="3">
    <source>
        <dbReference type="SAM" id="SignalP"/>
    </source>
</evidence>
<organism evidence="4 5">
    <name type="scientific">Corynebacterium pygosceleis</name>
    <dbReference type="NCBI Taxonomy" id="2800406"/>
    <lineage>
        <taxon>Bacteria</taxon>
        <taxon>Bacillati</taxon>
        <taxon>Actinomycetota</taxon>
        <taxon>Actinomycetes</taxon>
        <taxon>Mycobacteriales</taxon>
        <taxon>Corynebacteriaceae</taxon>
        <taxon>Corynebacterium</taxon>
    </lineage>
</organism>
<keyword evidence="2" id="KW-0812">Transmembrane</keyword>
<feature type="signal peptide" evidence="3">
    <location>
        <begin position="1"/>
        <end position="28"/>
    </location>
</feature>
<name>A0A9Q4GLS6_9CORY</name>
<evidence type="ECO:0000256" key="1">
    <source>
        <dbReference type="SAM" id="MobiDB-lite"/>
    </source>
</evidence>
<sequence length="202" mass="20061">MMNRRFTSAAVAAAASLALLAGTGSAVAAEADANVNATTNSSGSSVKADAEVEGGNKSGSSVDDITAKIKDALGSSKDEDGTSGSSVKGGLDKAKGAFGSSATAGEPADGDAEQPAHEGSSVDDITAKIKKTFGSSEGNTGSSVKGDNNSSKDMKSSDSKNSSDANAQGGFKLVLGLGALAMVFSFAYNWAVQNHLIAPLFR</sequence>
<feature type="transmembrane region" description="Helical" evidence="2">
    <location>
        <begin position="173"/>
        <end position="192"/>
    </location>
</feature>
<protein>
    <recommendedName>
        <fullName evidence="6">Secreted protein</fullName>
    </recommendedName>
</protein>
<accession>A0A9Q4GLS6</accession>
<keyword evidence="2" id="KW-1133">Transmembrane helix</keyword>
<proteinExistence type="predicted"/>
<evidence type="ECO:0000256" key="2">
    <source>
        <dbReference type="SAM" id="Phobius"/>
    </source>
</evidence>
<feature type="compositionally biased region" description="Polar residues" evidence="1">
    <location>
        <begin position="133"/>
        <end position="143"/>
    </location>
</feature>
<evidence type="ECO:0000313" key="5">
    <source>
        <dbReference type="Proteomes" id="UP001071478"/>
    </source>
</evidence>
<evidence type="ECO:0000313" key="4">
    <source>
        <dbReference type="EMBL" id="MCX7468650.1"/>
    </source>
</evidence>
<gene>
    <name evidence="4" type="ORF">OS129_07145</name>
</gene>